<feature type="compositionally biased region" description="Acidic residues" evidence="1">
    <location>
        <begin position="703"/>
        <end position="717"/>
    </location>
</feature>
<keyword evidence="3" id="KW-1185">Reference proteome</keyword>
<reference evidence="2 3" key="1">
    <citation type="journal article" date="2024" name="J Genomics">
        <title>Draft genome sequencing and assembly of Favolaschia claudopus CIRM-BRFM 2984 isolated from oak limbs.</title>
        <authorList>
            <person name="Navarro D."/>
            <person name="Drula E."/>
            <person name="Chaduli D."/>
            <person name="Cazenave R."/>
            <person name="Ahrendt S."/>
            <person name="Wang J."/>
            <person name="Lipzen A."/>
            <person name="Daum C."/>
            <person name="Barry K."/>
            <person name="Grigoriev I.V."/>
            <person name="Favel A."/>
            <person name="Rosso M.N."/>
            <person name="Martin F."/>
        </authorList>
    </citation>
    <scope>NUCLEOTIDE SEQUENCE [LARGE SCALE GENOMIC DNA]</scope>
    <source>
        <strain evidence="2 3">CIRM-BRFM 2984</strain>
    </source>
</reference>
<feature type="compositionally biased region" description="Acidic residues" evidence="1">
    <location>
        <begin position="69"/>
        <end position="82"/>
    </location>
</feature>
<dbReference type="AlphaFoldDB" id="A0AAW0AEE4"/>
<dbReference type="Proteomes" id="UP001362999">
    <property type="component" value="Unassembled WGS sequence"/>
</dbReference>
<feature type="region of interest" description="Disordered" evidence="1">
    <location>
        <begin position="63"/>
        <end position="118"/>
    </location>
</feature>
<proteinExistence type="predicted"/>
<evidence type="ECO:0008006" key="4">
    <source>
        <dbReference type="Google" id="ProtNLM"/>
    </source>
</evidence>
<protein>
    <recommendedName>
        <fullName evidence="4">Transposase</fullName>
    </recommendedName>
</protein>
<name>A0AAW0AEE4_9AGAR</name>
<dbReference type="Pfam" id="PF18759">
    <property type="entry name" value="Plavaka"/>
    <property type="match status" value="1"/>
</dbReference>
<gene>
    <name evidence="2" type="ORF">R3P38DRAFT_3403548</name>
</gene>
<organism evidence="2 3">
    <name type="scientific">Favolaschia claudopus</name>
    <dbReference type="NCBI Taxonomy" id="2862362"/>
    <lineage>
        <taxon>Eukaryota</taxon>
        <taxon>Fungi</taxon>
        <taxon>Dikarya</taxon>
        <taxon>Basidiomycota</taxon>
        <taxon>Agaricomycotina</taxon>
        <taxon>Agaricomycetes</taxon>
        <taxon>Agaricomycetidae</taxon>
        <taxon>Agaricales</taxon>
        <taxon>Marasmiineae</taxon>
        <taxon>Mycenaceae</taxon>
        <taxon>Favolaschia</taxon>
    </lineage>
</organism>
<accession>A0AAW0AEE4</accession>
<dbReference type="InterPro" id="IPR041078">
    <property type="entry name" value="Plavaka"/>
</dbReference>
<comment type="caution">
    <text evidence="2">The sequence shown here is derived from an EMBL/GenBank/DDBJ whole genome shotgun (WGS) entry which is preliminary data.</text>
</comment>
<evidence type="ECO:0000313" key="3">
    <source>
        <dbReference type="Proteomes" id="UP001362999"/>
    </source>
</evidence>
<feature type="region of interest" description="Disordered" evidence="1">
    <location>
        <begin position="697"/>
        <end position="723"/>
    </location>
</feature>
<evidence type="ECO:0000313" key="2">
    <source>
        <dbReference type="EMBL" id="KAK7007607.1"/>
    </source>
</evidence>
<sequence>MSDNRCSYCGKAGFKGKAGVSRHVSNSGACRAQWAAIIGATTLGINEHDTLALEQLQFHLPEPERPTDFDDEEDISMGDTGDDFVPIPSSPQAVPPERVPRPQRPTVEEVPDEDDPFTFTRTVESFPDNRAGEPITQSKTKFQKTYEDQQRTGESKYTPFNGGDEWDLAQWLSKNVNQTATDEYLKLGITQKSKLSFHNNRAFLQKLDALPTGPDWTCEMITVAGNRVDENGELMKEELELWRRDPVECIRELMGNPAFKKHMAYAPERVYANKRGTNRVWDEMWTANWWWKLQKLLPRGACISGVILSSDKTRLSQFQGDKTAWPVYLTIGNISKDIRRQPSQQATVLIGYLPVSKLTCFTEQTRSLAGYRLFHHAMSLLLKPLIAAGNNGVDMVCADGYTRRVHPILAAYVADYPEQCLIACCKENRCPICRVGRDNRGELVASLLRDGTETLTMLEEHRLRQESDQFEEDGIRPVYTPFWAELPFTNIFQAFTPDLLHQLHKGVFKDHLVSWCEELIGKDELDARFRAMNVYPGLRHFKKGISSVSQWTGTEHKEMQRVFVAVLAGAVSAKVLTVVKSLIDFIYFAQLQLHTTQTLRCLNTFHSHKDIFIKLKIREHFNIPKFHSLQHYVDLIKAFGSADGYNTESPERLHIDFAKKAYRASNRRDYVEQMALWLQRQEAVALRQTYLAWIDKQQSSEGNDSENDSDSDSESDSEPTTSITASTTSITAISYSIAKRPAAFGITVAQLQEQYGAIDFLPALTDFMKNNFKSPSFFPRSIDRFDLYSKITLRLPRNNFLSPKPLLTRVRTTPAVRRSGTRKVDSPAIFDTVLVKLPSETRLLPGIEGRLHRVWQSLTALICSVPGLRPARVRAIFNLPRQFGILDHPLVYVEWFTNPRLDPSSGLYTTRPSTRSTRRNTAVISIEDIVSTCHLTGKCGRVIDRKWTCFNVLDSASAFNINPYIHVDNFTKQNIT</sequence>
<dbReference type="EMBL" id="JAWWNJ010000070">
    <property type="protein sequence ID" value="KAK7007607.1"/>
    <property type="molecule type" value="Genomic_DNA"/>
</dbReference>
<evidence type="ECO:0000256" key="1">
    <source>
        <dbReference type="SAM" id="MobiDB-lite"/>
    </source>
</evidence>